<dbReference type="AlphaFoldDB" id="H1D383"/>
<gene>
    <name evidence="1" type="ORF">HMPREF9453_02071</name>
</gene>
<keyword evidence="2" id="KW-1185">Reference proteome</keyword>
<organism evidence="1 2">
    <name type="scientific">Dialister succinatiphilus YIT 11850</name>
    <dbReference type="NCBI Taxonomy" id="742743"/>
    <lineage>
        <taxon>Bacteria</taxon>
        <taxon>Bacillati</taxon>
        <taxon>Bacillota</taxon>
        <taxon>Negativicutes</taxon>
        <taxon>Veillonellales</taxon>
        <taxon>Veillonellaceae</taxon>
        <taxon>Dialister</taxon>
    </lineage>
</organism>
<name>H1D383_9FIRM</name>
<proteinExistence type="predicted"/>
<dbReference type="HOGENOM" id="CLU_3042830_0_0_9"/>
<protein>
    <submittedName>
        <fullName evidence="1">Uncharacterized protein</fullName>
    </submittedName>
</protein>
<accession>H1D383</accession>
<sequence>MPRLTLVPIHPIVISSEVEKSPSANDNDRFSVGDLSTQRIIGAVPIDPHSDTQLRSR</sequence>
<dbReference type="EMBL" id="ADLT01000077">
    <property type="protein sequence ID" value="EHO62008.1"/>
    <property type="molecule type" value="Genomic_DNA"/>
</dbReference>
<comment type="caution">
    <text evidence="1">The sequence shown here is derived from an EMBL/GenBank/DDBJ whole genome shotgun (WGS) entry which is preliminary data.</text>
</comment>
<evidence type="ECO:0000313" key="2">
    <source>
        <dbReference type="Proteomes" id="UP000003277"/>
    </source>
</evidence>
<dbReference type="STRING" id="742743.HMPREF9453_02071"/>
<evidence type="ECO:0000313" key="1">
    <source>
        <dbReference type="EMBL" id="EHO62008.1"/>
    </source>
</evidence>
<reference evidence="1 2" key="1">
    <citation type="submission" date="2011-11" db="EMBL/GenBank/DDBJ databases">
        <title>The Genome Sequence of Dialister succinatiphilus YIT 11850.</title>
        <authorList>
            <consortium name="The Broad Institute Genome Sequencing Platform"/>
            <person name="Earl A."/>
            <person name="Ward D."/>
            <person name="Feldgarden M."/>
            <person name="Gevers D."/>
            <person name="Morotomi M."/>
            <person name="Young S.K."/>
            <person name="Zeng Q."/>
            <person name="Gargeya S."/>
            <person name="Fitzgerald M."/>
            <person name="Haas B."/>
            <person name="Abouelleil A."/>
            <person name="Alvarado L."/>
            <person name="Arachchi H.M."/>
            <person name="Berlin A."/>
            <person name="Brown A."/>
            <person name="Chapman S.B."/>
            <person name="Dunbar C."/>
            <person name="Gearin G."/>
            <person name="Goldberg J."/>
            <person name="Griggs A."/>
            <person name="Gujja S."/>
            <person name="Heiman D."/>
            <person name="Howarth C."/>
            <person name="Lui A."/>
            <person name="MacDonald P.J.P."/>
            <person name="Montmayeur A."/>
            <person name="Murphy C."/>
            <person name="Neiman D."/>
            <person name="Pearson M."/>
            <person name="Priest M."/>
            <person name="Roberts A."/>
            <person name="Saif S."/>
            <person name="Shea T."/>
            <person name="Sisk P."/>
            <person name="Stolte C."/>
            <person name="Sykes S."/>
            <person name="Wortman J."/>
            <person name="Nusbaum C."/>
            <person name="Birren B."/>
        </authorList>
    </citation>
    <scope>NUCLEOTIDE SEQUENCE [LARGE SCALE GENOMIC DNA]</scope>
    <source>
        <strain evidence="1 2">YIT 11850</strain>
    </source>
</reference>
<dbReference type="Proteomes" id="UP000003277">
    <property type="component" value="Unassembled WGS sequence"/>
</dbReference>